<proteinExistence type="predicted"/>
<organism evidence="1 2">
    <name type="scientific">Mesorhizobium argentiipisi</name>
    <dbReference type="NCBI Taxonomy" id="3015175"/>
    <lineage>
        <taxon>Bacteria</taxon>
        <taxon>Pseudomonadati</taxon>
        <taxon>Pseudomonadota</taxon>
        <taxon>Alphaproteobacteria</taxon>
        <taxon>Hyphomicrobiales</taxon>
        <taxon>Phyllobacteriaceae</taxon>
        <taxon>Mesorhizobium</taxon>
    </lineage>
</organism>
<evidence type="ECO:0000313" key="2">
    <source>
        <dbReference type="Proteomes" id="UP001366503"/>
    </source>
</evidence>
<keyword evidence="2" id="KW-1185">Reference proteome</keyword>
<name>A0ABU8K8G3_9HYPH</name>
<protein>
    <submittedName>
        <fullName evidence="1">SIR2 family protein</fullName>
    </submittedName>
</protein>
<sequence length="299" mass="33043">MKAKAMSKNTVPRHLLITRDSHAETRLDLIKEALAADLMVPYLGPGLLQLGCAKPPVPHTPEAIASALNARAPAPSKIRTNMWSVAQFIEQRRHRRTLQGWMAEIFAAPAAPTVLHAWLATLPLSLLVDSWYDGAMRAALVATGRTDVVEIQGVTRANETKDIWTKAYDLSGIELDPVPPVETVLYVPHGSIRPAANFLVSDSDYVEVLTDIDIQTPIPDQVKQRRNNRGFFFVGCRFDDQMLRTYALQIMKRSDGPHFALIDGSVLTRNERRFLAECAVTVIDMPIDEAAARLAGSPS</sequence>
<dbReference type="RefSeq" id="WP_337092441.1">
    <property type="nucleotide sequence ID" value="NZ_JAPYKO010000003.1"/>
</dbReference>
<gene>
    <name evidence="1" type="ORF">O7A05_06925</name>
</gene>
<dbReference type="Pfam" id="PF13289">
    <property type="entry name" value="SIR2_2"/>
    <property type="match status" value="1"/>
</dbReference>
<comment type="caution">
    <text evidence="1">The sequence shown here is derived from an EMBL/GenBank/DDBJ whole genome shotgun (WGS) entry which is preliminary data.</text>
</comment>
<accession>A0ABU8K8G3</accession>
<dbReference type="Proteomes" id="UP001366503">
    <property type="component" value="Unassembled WGS sequence"/>
</dbReference>
<reference evidence="1 2" key="1">
    <citation type="submission" date="2022-12" db="EMBL/GenBank/DDBJ databases">
        <authorList>
            <person name="Muema E."/>
        </authorList>
    </citation>
    <scope>NUCLEOTIDE SEQUENCE [LARGE SCALE GENOMIC DNA]</scope>
    <source>
        <strain evidence="2">1330</strain>
    </source>
</reference>
<dbReference type="EMBL" id="JAPYKO010000003">
    <property type="protein sequence ID" value="MEI9401911.1"/>
    <property type="molecule type" value="Genomic_DNA"/>
</dbReference>
<evidence type="ECO:0000313" key="1">
    <source>
        <dbReference type="EMBL" id="MEI9401911.1"/>
    </source>
</evidence>